<organism evidence="5 6">
    <name type="scientific">Puccinia graminis f. sp. tritici</name>
    <dbReference type="NCBI Taxonomy" id="56615"/>
    <lineage>
        <taxon>Eukaryota</taxon>
        <taxon>Fungi</taxon>
        <taxon>Dikarya</taxon>
        <taxon>Basidiomycota</taxon>
        <taxon>Pucciniomycotina</taxon>
        <taxon>Pucciniomycetes</taxon>
        <taxon>Pucciniales</taxon>
        <taxon>Pucciniaceae</taxon>
        <taxon>Puccinia</taxon>
    </lineage>
</organism>
<dbReference type="GO" id="GO:0030488">
    <property type="term" value="P:tRNA methylation"/>
    <property type="evidence" value="ECO:0007669"/>
    <property type="project" value="TreeGrafter"/>
</dbReference>
<comment type="caution">
    <text evidence="5">The sequence shown here is derived from an EMBL/GenBank/DDBJ whole genome shotgun (WGS) entry which is preliminary data.</text>
</comment>
<evidence type="ECO:0000313" key="5">
    <source>
        <dbReference type="EMBL" id="KAA1072458.1"/>
    </source>
</evidence>
<dbReference type="Pfam" id="PF01134">
    <property type="entry name" value="GIDA"/>
    <property type="match status" value="2"/>
</dbReference>
<dbReference type="InterPro" id="IPR036188">
    <property type="entry name" value="FAD/NAD-bd_sf"/>
</dbReference>
<evidence type="ECO:0000313" key="6">
    <source>
        <dbReference type="Proteomes" id="UP000324748"/>
    </source>
</evidence>
<evidence type="ECO:0000256" key="1">
    <source>
        <dbReference type="ARBA" id="ARBA00001974"/>
    </source>
</evidence>
<evidence type="ECO:0000256" key="3">
    <source>
        <dbReference type="ARBA" id="ARBA00022827"/>
    </source>
</evidence>
<accession>A0A5B0M941</accession>
<feature type="domain" description="MnmG N-terminal" evidence="4">
    <location>
        <begin position="2"/>
        <end position="55"/>
    </location>
</feature>
<feature type="domain" description="MnmG N-terminal" evidence="4">
    <location>
        <begin position="56"/>
        <end position="78"/>
    </location>
</feature>
<dbReference type="Proteomes" id="UP000324748">
    <property type="component" value="Unassembled WGS sequence"/>
</dbReference>
<keyword evidence="2" id="KW-0285">Flavoprotein</keyword>
<comment type="cofactor">
    <cofactor evidence="1">
        <name>FAD</name>
        <dbReference type="ChEBI" id="CHEBI:57692"/>
    </cofactor>
</comment>
<dbReference type="AlphaFoldDB" id="A0A5B0M941"/>
<dbReference type="InterPro" id="IPR002218">
    <property type="entry name" value="MnmG-rel"/>
</dbReference>
<dbReference type="InterPro" id="IPR040131">
    <property type="entry name" value="MnmG_N"/>
</dbReference>
<dbReference type="EMBL" id="VSWC01000170">
    <property type="protein sequence ID" value="KAA1072458.1"/>
    <property type="molecule type" value="Genomic_DNA"/>
</dbReference>
<dbReference type="PANTHER" id="PTHR11806:SF0">
    <property type="entry name" value="PROTEIN MTO1 HOMOLOG, MITOCHONDRIAL"/>
    <property type="match status" value="1"/>
</dbReference>
<evidence type="ECO:0000256" key="2">
    <source>
        <dbReference type="ARBA" id="ARBA00022630"/>
    </source>
</evidence>
<dbReference type="GO" id="GO:0002098">
    <property type="term" value="P:tRNA wobble uridine modification"/>
    <property type="evidence" value="ECO:0007669"/>
    <property type="project" value="TreeGrafter"/>
</dbReference>
<name>A0A5B0M941_PUCGR</name>
<protein>
    <submittedName>
        <fullName evidence="5">Mitochondrial Translation Optimization</fullName>
    </submittedName>
</protein>
<dbReference type="OrthoDB" id="3329at2759"/>
<dbReference type="Gene3D" id="3.50.50.60">
    <property type="entry name" value="FAD/NAD(P)-binding domain"/>
    <property type="match status" value="1"/>
</dbReference>
<gene>
    <name evidence="5" type="primary">MTO1_5</name>
    <name evidence="5" type="ORF">PGT21_034585</name>
</gene>
<evidence type="ECO:0000259" key="4">
    <source>
        <dbReference type="Pfam" id="PF01134"/>
    </source>
</evidence>
<proteinExistence type="predicted"/>
<reference evidence="5 6" key="1">
    <citation type="submission" date="2019-05" db="EMBL/GenBank/DDBJ databases">
        <title>Emergence of the Ug99 lineage of the wheat stem rust pathogen through somatic hybridization.</title>
        <authorList>
            <person name="Li F."/>
            <person name="Upadhyaya N.M."/>
            <person name="Sperschneider J."/>
            <person name="Matny O."/>
            <person name="Nguyen-Phuc H."/>
            <person name="Mago R."/>
            <person name="Raley C."/>
            <person name="Miller M.E."/>
            <person name="Silverstein K.A.T."/>
            <person name="Henningsen E."/>
            <person name="Hirsch C.D."/>
            <person name="Visser B."/>
            <person name="Pretorius Z.A."/>
            <person name="Steffenson B.J."/>
            <person name="Schwessinger B."/>
            <person name="Dodds P.N."/>
            <person name="Figueroa M."/>
        </authorList>
    </citation>
    <scope>NUCLEOTIDE SEQUENCE [LARGE SCALE GENOMIC DNA]</scope>
    <source>
        <strain evidence="5">21-0</strain>
    </source>
</reference>
<sequence length="197" mass="22338">MVQQGDVPPKPFSFTNRTVKHADQQLCCWKTHTTKATHEIVQENLHLSSYVREEVHGYEEAAAQGVLAGINAGLKSRNALPLILTRADSFIGVLVDDLTSKGVQEPYRMFTSRSEFRVALRVDNADLRLTEKARRCGVIDDRRWNILQDTESKIDRLILALQSISLPQQTWARHGIKVREDAVQKTLVHFVSHSPQD</sequence>
<dbReference type="GO" id="GO:0050660">
    <property type="term" value="F:flavin adenine dinucleotide binding"/>
    <property type="evidence" value="ECO:0007669"/>
    <property type="project" value="InterPro"/>
</dbReference>
<keyword evidence="3" id="KW-0274">FAD</keyword>
<dbReference type="PANTHER" id="PTHR11806">
    <property type="entry name" value="GLUCOSE INHIBITED DIVISION PROTEIN A"/>
    <property type="match status" value="1"/>
</dbReference>
<keyword evidence="6" id="KW-1185">Reference proteome</keyword>